<keyword evidence="1" id="KW-0472">Membrane</keyword>
<gene>
    <name evidence="3" type="ORF">ENU08_00050</name>
    <name evidence="2" type="ORF">ENU41_06485</name>
</gene>
<keyword evidence="1" id="KW-1133">Transmembrane helix</keyword>
<name>A0A7C4NMW4_9CREN</name>
<comment type="caution">
    <text evidence="3">The sequence shown here is derived from an EMBL/GenBank/DDBJ whole genome shotgun (WGS) entry which is preliminary data.</text>
</comment>
<dbReference type="AlphaFoldDB" id="A0A7C4NMW4"/>
<feature type="transmembrane region" description="Helical" evidence="1">
    <location>
        <begin position="49"/>
        <end position="73"/>
    </location>
</feature>
<dbReference type="SUPFAM" id="SSF50182">
    <property type="entry name" value="Sm-like ribonucleoproteins"/>
    <property type="match status" value="1"/>
</dbReference>
<protein>
    <submittedName>
        <fullName evidence="3">Mechanosensitive ion channel family protein</fullName>
    </submittedName>
</protein>
<dbReference type="GO" id="GO:0008381">
    <property type="term" value="F:mechanosensitive monoatomic ion channel activity"/>
    <property type="evidence" value="ECO:0007669"/>
    <property type="project" value="InterPro"/>
</dbReference>
<evidence type="ECO:0000256" key="1">
    <source>
        <dbReference type="SAM" id="Phobius"/>
    </source>
</evidence>
<evidence type="ECO:0000313" key="2">
    <source>
        <dbReference type="EMBL" id="HGQ36305.1"/>
    </source>
</evidence>
<evidence type="ECO:0000313" key="3">
    <source>
        <dbReference type="EMBL" id="HGQ63631.1"/>
    </source>
</evidence>
<dbReference type="InterPro" id="IPR010920">
    <property type="entry name" value="LSM_dom_sf"/>
</dbReference>
<dbReference type="EMBL" id="DTBD01000002">
    <property type="protein sequence ID" value="HGQ63631.1"/>
    <property type="molecule type" value="Genomic_DNA"/>
</dbReference>
<proteinExistence type="predicted"/>
<reference evidence="3" key="1">
    <citation type="journal article" date="2020" name="mSystems">
        <title>Genome- and Community-Level Interaction Insights into Carbon Utilization and Element Cycling Functions of Hydrothermarchaeota in Hydrothermal Sediment.</title>
        <authorList>
            <person name="Zhou Z."/>
            <person name="Liu Y."/>
            <person name="Xu W."/>
            <person name="Pan J."/>
            <person name="Luo Z.H."/>
            <person name="Li M."/>
        </authorList>
    </citation>
    <scope>NUCLEOTIDE SEQUENCE [LARGE SCALE GENOMIC DNA]</scope>
    <source>
        <strain evidence="3">SpSt-637</strain>
        <strain evidence="2">SpSt-667</strain>
    </source>
</reference>
<dbReference type="EMBL" id="DTCK01000040">
    <property type="protein sequence ID" value="HGQ36305.1"/>
    <property type="molecule type" value="Genomic_DNA"/>
</dbReference>
<dbReference type="PANTHER" id="PTHR30221">
    <property type="entry name" value="SMALL-CONDUCTANCE MECHANOSENSITIVE CHANNEL"/>
    <property type="match status" value="1"/>
</dbReference>
<feature type="transmembrane region" description="Helical" evidence="1">
    <location>
        <begin position="79"/>
        <end position="99"/>
    </location>
</feature>
<accession>A0A7C4NMW4</accession>
<keyword evidence="1" id="KW-0812">Transmembrane</keyword>
<organism evidence="3">
    <name type="scientific">Ignisphaera aggregans</name>
    <dbReference type="NCBI Taxonomy" id="334771"/>
    <lineage>
        <taxon>Archaea</taxon>
        <taxon>Thermoproteota</taxon>
        <taxon>Thermoprotei</taxon>
        <taxon>Desulfurococcales</taxon>
        <taxon>Desulfurococcaceae</taxon>
        <taxon>Ignisphaera</taxon>
    </lineage>
</organism>
<feature type="transmembrane region" description="Helical" evidence="1">
    <location>
        <begin position="6"/>
        <end position="28"/>
    </location>
</feature>
<dbReference type="PANTHER" id="PTHR30221:SF1">
    <property type="entry name" value="SMALL-CONDUCTANCE MECHANOSENSITIVE CHANNEL"/>
    <property type="match status" value="1"/>
</dbReference>
<sequence>MEIENLWIALHPYIMKTIAVAVIAVVTYGLNKLLSKIIGAILRGAEVRYIVRIVDITRMLLYLIAAIVIANIIAPEVLVFSFLVLLIGLATIFMFIDLLRNMGAELYVRAKDIVRRGDWIEVDGVSVKVVDFDAVGLIGETAKLEKVFVPYTKLLSSIVVNKVTPFGMLVRIYVDLPQSYGIDGARNILLESLETVKEDLASEPDVTYLGSKEDKLNFVIEFHIINYRKSTKILAAIDREIKNKIPEAIVRA</sequence>
<dbReference type="InterPro" id="IPR045275">
    <property type="entry name" value="MscS_archaea/bacteria_type"/>
</dbReference>